<evidence type="ECO:0000256" key="1">
    <source>
        <dbReference type="SAM" id="MobiDB-lite"/>
    </source>
</evidence>
<feature type="compositionally biased region" description="Polar residues" evidence="1">
    <location>
        <begin position="130"/>
        <end position="141"/>
    </location>
</feature>
<feature type="region of interest" description="Disordered" evidence="1">
    <location>
        <begin position="68"/>
        <end position="96"/>
    </location>
</feature>
<proteinExistence type="predicted"/>
<evidence type="ECO:0000313" key="3">
    <source>
        <dbReference type="Proteomes" id="UP001283361"/>
    </source>
</evidence>
<keyword evidence="3" id="KW-1185">Reference proteome</keyword>
<name>A0AAE0ZNZ1_9GAST</name>
<gene>
    <name evidence="2" type="ORF">RRG08_013443</name>
</gene>
<dbReference type="Proteomes" id="UP001283361">
    <property type="component" value="Unassembled WGS sequence"/>
</dbReference>
<accession>A0AAE0ZNZ1</accession>
<evidence type="ECO:0000313" key="2">
    <source>
        <dbReference type="EMBL" id="KAK3772750.1"/>
    </source>
</evidence>
<dbReference type="AlphaFoldDB" id="A0AAE0ZNZ1"/>
<dbReference type="EMBL" id="JAWDGP010003607">
    <property type="protein sequence ID" value="KAK3772750.1"/>
    <property type="molecule type" value="Genomic_DNA"/>
</dbReference>
<organism evidence="2 3">
    <name type="scientific">Elysia crispata</name>
    <name type="common">lettuce slug</name>
    <dbReference type="NCBI Taxonomy" id="231223"/>
    <lineage>
        <taxon>Eukaryota</taxon>
        <taxon>Metazoa</taxon>
        <taxon>Spiralia</taxon>
        <taxon>Lophotrochozoa</taxon>
        <taxon>Mollusca</taxon>
        <taxon>Gastropoda</taxon>
        <taxon>Heterobranchia</taxon>
        <taxon>Euthyneura</taxon>
        <taxon>Panpulmonata</taxon>
        <taxon>Sacoglossa</taxon>
        <taxon>Placobranchoidea</taxon>
        <taxon>Plakobranchidae</taxon>
        <taxon>Elysia</taxon>
    </lineage>
</organism>
<reference evidence="2" key="1">
    <citation type="journal article" date="2023" name="G3 (Bethesda)">
        <title>A reference genome for the long-term kleptoplast-retaining sea slug Elysia crispata morphotype clarki.</title>
        <authorList>
            <person name="Eastman K.E."/>
            <person name="Pendleton A.L."/>
            <person name="Shaikh M.A."/>
            <person name="Suttiyut T."/>
            <person name="Ogas R."/>
            <person name="Tomko P."/>
            <person name="Gavelis G."/>
            <person name="Widhalm J.R."/>
            <person name="Wisecaver J.H."/>
        </authorList>
    </citation>
    <scope>NUCLEOTIDE SEQUENCE</scope>
    <source>
        <strain evidence="2">ECLA1</strain>
    </source>
</reference>
<protein>
    <submittedName>
        <fullName evidence="2">Uncharacterized protein</fullName>
    </submittedName>
</protein>
<feature type="region of interest" description="Disordered" evidence="1">
    <location>
        <begin position="130"/>
        <end position="153"/>
    </location>
</feature>
<comment type="caution">
    <text evidence="2">The sequence shown here is derived from an EMBL/GenBank/DDBJ whole genome shotgun (WGS) entry which is preliminary data.</text>
</comment>
<sequence>MVIIAEAHSSDPGGREILFISTITKEFIEVQDHIEAFSIPRGSMKSAVRRKFQIDPVRNTTTNHVEYFSRDQVEQQTDLQPVPSDESTDDPSEDHNIMEDLSVLLPYPNDPQFQPALEAPQVSSCNCKRNNVGNPRWTITENRPGIDLMEQRS</sequence>